<comment type="catalytic activity">
    <reaction evidence="14">
        <text>(R)-4'-phosphopantetheine + ATP + H(+) = 3'-dephospho-CoA + diphosphate</text>
        <dbReference type="Rhea" id="RHEA:19801"/>
        <dbReference type="ChEBI" id="CHEBI:15378"/>
        <dbReference type="ChEBI" id="CHEBI:30616"/>
        <dbReference type="ChEBI" id="CHEBI:33019"/>
        <dbReference type="ChEBI" id="CHEBI:57328"/>
        <dbReference type="ChEBI" id="CHEBI:61723"/>
        <dbReference type="EC" id="2.7.7.3"/>
    </reaction>
    <physiologicalReaction direction="left-to-right" evidence="14">
        <dbReference type="Rhea" id="RHEA:19802"/>
    </physiologicalReaction>
</comment>
<dbReference type="OrthoDB" id="330671at2759"/>
<evidence type="ECO:0000256" key="8">
    <source>
        <dbReference type="ARBA" id="ARBA00022695"/>
    </source>
</evidence>
<dbReference type="GO" id="GO:0004140">
    <property type="term" value="F:dephospho-CoA kinase activity"/>
    <property type="evidence" value="ECO:0007669"/>
    <property type="project" value="UniProtKB-EC"/>
</dbReference>
<keyword evidence="9" id="KW-0547">Nucleotide-binding</keyword>
<evidence type="ECO:0000256" key="17">
    <source>
        <dbReference type="ARBA" id="ARBA00060565"/>
    </source>
</evidence>
<evidence type="ECO:0000256" key="1">
    <source>
        <dbReference type="ARBA" id="ARBA00004305"/>
    </source>
</evidence>
<keyword evidence="12" id="KW-0496">Mitochondrion</keyword>
<comment type="function">
    <text evidence="16">Bifunctional enzyme that catalyzes the fourth and fifth sequential steps of CoA biosynthetic pathway. The fourth reaction is catalyzed by the phosphopantetheine adenylyltransferase, coded by the coaD domain; the fifth reaction is catalyzed by the dephospho-CoA kinase, coded by the coaE domain. May act as a point of CoA biosynthesis regulation.</text>
</comment>
<evidence type="ECO:0000256" key="5">
    <source>
        <dbReference type="ARBA" id="ARBA00022490"/>
    </source>
</evidence>
<evidence type="ECO:0000259" key="22">
    <source>
        <dbReference type="Pfam" id="PF01467"/>
    </source>
</evidence>
<dbReference type="Pfam" id="PF01467">
    <property type="entry name" value="CTP_transf_like"/>
    <property type="match status" value="1"/>
</dbReference>
<evidence type="ECO:0000256" key="18">
    <source>
        <dbReference type="ARBA" id="ARBA00060696"/>
    </source>
</evidence>
<dbReference type="NCBIfam" id="TIGR00152">
    <property type="entry name" value="dephospho-CoA kinase"/>
    <property type="match status" value="1"/>
</dbReference>
<evidence type="ECO:0000256" key="19">
    <source>
        <dbReference type="ARBA" id="ARBA00061673"/>
    </source>
</evidence>
<dbReference type="InterPro" id="IPR004821">
    <property type="entry name" value="Cyt_trans-like"/>
</dbReference>
<comment type="catalytic activity">
    <reaction evidence="15">
        <text>3'-dephospho-CoA + ATP = ADP + CoA + H(+)</text>
        <dbReference type="Rhea" id="RHEA:18245"/>
        <dbReference type="ChEBI" id="CHEBI:15378"/>
        <dbReference type="ChEBI" id="CHEBI:30616"/>
        <dbReference type="ChEBI" id="CHEBI:57287"/>
        <dbReference type="ChEBI" id="CHEBI:57328"/>
        <dbReference type="ChEBI" id="CHEBI:456216"/>
        <dbReference type="EC" id="2.7.1.24"/>
    </reaction>
    <physiologicalReaction direction="left-to-right" evidence="15">
        <dbReference type="Rhea" id="RHEA:18246"/>
    </physiologicalReaction>
</comment>
<evidence type="ECO:0000313" key="23">
    <source>
        <dbReference type="EMBL" id="CAH1397373.1"/>
    </source>
</evidence>
<dbReference type="PROSITE" id="PS51219">
    <property type="entry name" value="DPCK"/>
    <property type="match status" value="1"/>
</dbReference>
<comment type="similarity">
    <text evidence="19">In the central section; belongs to the eukaryotic CoaD family.</text>
</comment>
<dbReference type="EC" id="2.7.7.3" evidence="4"/>
<keyword evidence="11" id="KW-0067">ATP-binding</keyword>
<dbReference type="InterPro" id="IPR027417">
    <property type="entry name" value="P-loop_NTPase"/>
</dbReference>
<keyword evidence="10" id="KW-0418">Kinase</keyword>
<dbReference type="HAMAP" id="MF_00376">
    <property type="entry name" value="Dephospho_CoA_kinase"/>
    <property type="match status" value="1"/>
</dbReference>
<keyword evidence="8" id="KW-0548">Nucleotidyltransferase</keyword>
<comment type="pathway">
    <text evidence="18">Cofactor biosynthesis; coenzyme A biosynthesis; CoA from (R)-pantothenate: step 5/5.</text>
</comment>
<keyword evidence="7" id="KW-0808">Transferase</keyword>
<dbReference type="EC" id="2.7.1.24" evidence="20"/>
<dbReference type="Pfam" id="PF01121">
    <property type="entry name" value="CoaE"/>
    <property type="match status" value="1"/>
</dbReference>
<protein>
    <recommendedName>
        <fullName evidence="21">Bifunctional coenzyme A synthase</fullName>
        <ecNumber evidence="20">2.7.1.24</ecNumber>
        <ecNumber evidence="4">2.7.7.3</ecNumber>
    </recommendedName>
</protein>
<dbReference type="FunFam" id="3.40.50.620:FF:000089">
    <property type="entry name" value="Bifunctional coenzyme A synthase"/>
    <property type="match status" value="1"/>
</dbReference>
<keyword evidence="13" id="KW-0511">Multifunctional enzyme</keyword>
<evidence type="ECO:0000256" key="11">
    <source>
        <dbReference type="ARBA" id="ARBA00022840"/>
    </source>
</evidence>
<evidence type="ECO:0000256" key="20">
    <source>
        <dbReference type="ARBA" id="ARBA00066359"/>
    </source>
</evidence>
<evidence type="ECO:0000256" key="2">
    <source>
        <dbReference type="ARBA" id="ARBA00004496"/>
    </source>
</evidence>
<feature type="domain" description="Cytidyltransferase-like" evidence="22">
    <location>
        <begin position="155"/>
        <end position="295"/>
    </location>
</feature>
<comment type="subcellular location">
    <subcellularLocation>
        <location evidence="2">Cytoplasm</location>
    </subcellularLocation>
    <subcellularLocation>
        <location evidence="1">Mitochondrion matrix</location>
    </subcellularLocation>
</comment>
<dbReference type="GO" id="GO:0015937">
    <property type="term" value="P:coenzyme A biosynthetic process"/>
    <property type="evidence" value="ECO:0007669"/>
    <property type="project" value="InterPro"/>
</dbReference>
<comment type="subunit">
    <text evidence="3">Monomer.</text>
</comment>
<dbReference type="Gene3D" id="3.40.50.620">
    <property type="entry name" value="HUPs"/>
    <property type="match status" value="1"/>
</dbReference>
<dbReference type="SUPFAM" id="SSF52374">
    <property type="entry name" value="Nucleotidylyl transferase"/>
    <property type="match status" value="1"/>
</dbReference>
<dbReference type="GO" id="GO:0004595">
    <property type="term" value="F:pantetheine-phosphate adenylyltransferase activity"/>
    <property type="evidence" value="ECO:0007669"/>
    <property type="project" value="UniProtKB-EC"/>
</dbReference>
<keyword evidence="5" id="KW-0963">Cytoplasm</keyword>
<evidence type="ECO:0000256" key="10">
    <source>
        <dbReference type="ARBA" id="ARBA00022777"/>
    </source>
</evidence>
<evidence type="ECO:0000256" key="21">
    <source>
        <dbReference type="ARBA" id="ARBA00067394"/>
    </source>
</evidence>
<dbReference type="EMBL" id="OV725079">
    <property type="protein sequence ID" value="CAH1397373.1"/>
    <property type="molecule type" value="Genomic_DNA"/>
</dbReference>
<dbReference type="FunFam" id="3.40.50.300:FF:000899">
    <property type="entry name" value="Bifunctional coenzyme A synthase"/>
    <property type="match status" value="1"/>
</dbReference>
<evidence type="ECO:0000256" key="13">
    <source>
        <dbReference type="ARBA" id="ARBA00023268"/>
    </source>
</evidence>
<dbReference type="CDD" id="cd02022">
    <property type="entry name" value="DPCK"/>
    <property type="match status" value="1"/>
</dbReference>
<name>A0A9P0MG08_NEZVI</name>
<evidence type="ECO:0000256" key="4">
    <source>
        <dbReference type="ARBA" id="ARBA00012392"/>
    </source>
</evidence>
<evidence type="ECO:0000313" key="24">
    <source>
        <dbReference type="Proteomes" id="UP001152798"/>
    </source>
</evidence>
<evidence type="ECO:0000256" key="15">
    <source>
        <dbReference type="ARBA" id="ARBA00051912"/>
    </source>
</evidence>
<dbReference type="InterPro" id="IPR001977">
    <property type="entry name" value="Depp_CoAkinase"/>
</dbReference>
<keyword evidence="24" id="KW-1185">Reference proteome</keyword>
<dbReference type="NCBIfam" id="NF001985">
    <property type="entry name" value="PRK00777.1"/>
    <property type="match status" value="1"/>
</dbReference>
<dbReference type="SUPFAM" id="SSF52540">
    <property type="entry name" value="P-loop containing nucleoside triphosphate hydrolases"/>
    <property type="match status" value="1"/>
</dbReference>
<dbReference type="PANTHER" id="PTHR10695">
    <property type="entry name" value="DEPHOSPHO-COA KINASE-RELATED"/>
    <property type="match status" value="1"/>
</dbReference>
<evidence type="ECO:0000256" key="3">
    <source>
        <dbReference type="ARBA" id="ARBA00011245"/>
    </source>
</evidence>
<comment type="pathway">
    <text evidence="17">Cofactor biosynthesis; coenzyme A biosynthesis; CoA from (R)-pantothenate: step 4/5.</text>
</comment>
<reference evidence="23" key="1">
    <citation type="submission" date="2022-01" db="EMBL/GenBank/DDBJ databases">
        <authorList>
            <person name="King R."/>
        </authorList>
    </citation>
    <scope>NUCLEOTIDE SEQUENCE</scope>
</reference>
<dbReference type="Gene3D" id="3.40.50.300">
    <property type="entry name" value="P-loop containing nucleotide triphosphate hydrolases"/>
    <property type="match status" value="1"/>
</dbReference>
<dbReference type="PANTHER" id="PTHR10695:SF46">
    <property type="entry name" value="BIFUNCTIONAL COENZYME A SYNTHASE-RELATED"/>
    <property type="match status" value="1"/>
</dbReference>
<evidence type="ECO:0000256" key="16">
    <source>
        <dbReference type="ARBA" id="ARBA00059677"/>
    </source>
</evidence>
<keyword evidence="6" id="KW-0597">Phosphoprotein</keyword>
<dbReference type="Proteomes" id="UP001152798">
    <property type="component" value="Chromosome 3"/>
</dbReference>
<evidence type="ECO:0000256" key="14">
    <source>
        <dbReference type="ARBA" id="ARBA00051310"/>
    </source>
</evidence>
<evidence type="ECO:0000256" key="12">
    <source>
        <dbReference type="ARBA" id="ARBA00023128"/>
    </source>
</evidence>
<dbReference type="InterPro" id="IPR014729">
    <property type="entry name" value="Rossmann-like_a/b/a_fold"/>
</dbReference>
<evidence type="ECO:0000256" key="7">
    <source>
        <dbReference type="ARBA" id="ARBA00022679"/>
    </source>
</evidence>
<evidence type="ECO:0000256" key="9">
    <source>
        <dbReference type="ARBA" id="ARBA00022741"/>
    </source>
</evidence>
<dbReference type="GO" id="GO:0005759">
    <property type="term" value="C:mitochondrial matrix"/>
    <property type="evidence" value="ECO:0007669"/>
    <property type="project" value="UniProtKB-SubCell"/>
</dbReference>
<dbReference type="CDD" id="cd02164">
    <property type="entry name" value="PPAT_CoAS"/>
    <property type="match status" value="1"/>
</dbReference>
<dbReference type="GO" id="GO:0005524">
    <property type="term" value="F:ATP binding"/>
    <property type="evidence" value="ECO:0007669"/>
    <property type="project" value="UniProtKB-KW"/>
</dbReference>
<proteinExistence type="inferred from homology"/>
<dbReference type="AlphaFoldDB" id="A0A9P0MG08"/>
<evidence type="ECO:0000256" key="6">
    <source>
        <dbReference type="ARBA" id="ARBA00022553"/>
    </source>
</evidence>
<organism evidence="23 24">
    <name type="scientific">Nezara viridula</name>
    <name type="common">Southern green stink bug</name>
    <name type="synonym">Cimex viridulus</name>
    <dbReference type="NCBI Taxonomy" id="85310"/>
    <lineage>
        <taxon>Eukaryota</taxon>
        <taxon>Metazoa</taxon>
        <taxon>Ecdysozoa</taxon>
        <taxon>Arthropoda</taxon>
        <taxon>Hexapoda</taxon>
        <taxon>Insecta</taxon>
        <taxon>Pterygota</taxon>
        <taxon>Neoptera</taxon>
        <taxon>Paraneoptera</taxon>
        <taxon>Hemiptera</taxon>
        <taxon>Heteroptera</taxon>
        <taxon>Panheteroptera</taxon>
        <taxon>Pentatomomorpha</taxon>
        <taxon>Pentatomoidea</taxon>
        <taxon>Pentatomidae</taxon>
        <taxon>Pentatominae</taxon>
        <taxon>Nezara</taxon>
    </lineage>
</organism>
<sequence length="517" mass="58067">MAKTGMLIITNPTKLNKLIPRIRNEVKNTLYVQFFPPKRPGISNGIFANFNITPPLMYSKSVKSFYKSTNDLKKLDVRILLSAIKNPTVSKINTRQPVEIVYFDQVLNDDEMKGFITSCIENKTHNCRTIALCESECEQLDDSSVDTSESFNSVVLGGTFDRLHNGHKILLSEAVLRCKKTLTVGVTDTDMLKTKKLWELIEPCSLRMDKVRDFLEDIDPDLEYNIIPINDMFGPTKDDPTFEMIVVSAETVGGGKKVNELRVSNGLKPLHVVSVELIPDIKIDEEEEDKISSSNDRLRLLGTLITQPEPRTHIPSQPYVIGLTGGIASGKSSVCARLRLLGAGTVDCDKIAHELYLPGTTIYSQLIEIFGSAIIGDDGIINRKILGQMVFNDKTLLEKLNNLLWPSILERSKQLSIELFKKGFSVVVLEAAILIPAGWHMHCHEVWSCIIPQEEAIKRLQNRNGLSIEEATSRLLSQTSNVVLVNNANVVFCTLWRPEYTQKQVEKAWSELQQRIS</sequence>
<gene>
    <name evidence="23" type="ORF">NEZAVI_LOCUS7210</name>
</gene>
<accession>A0A9P0MG08</accession>